<reference evidence="9 10" key="1">
    <citation type="journal article" date="2011" name="Stand. Genomic Sci.">
        <title>Complete genome sequence of Allochromatium vinosum DSM 180(T).</title>
        <authorList>
            <person name="Weissgerber T."/>
            <person name="Zigann R."/>
            <person name="Bruce D."/>
            <person name="Chang Y.J."/>
            <person name="Detter J.C."/>
            <person name="Han C."/>
            <person name="Hauser L."/>
            <person name="Jeffries C.D."/>
            <person name="Land M."/>
            <person name="Munk A.C."/>
            <person name="Tapia R."/>
            <person name="Dahl C."/>
        </authorList>
    </citation>
    <scope>NUCLEOTIDE SEQUENCE [LARGE SCALE GENOMIC DNA]</scope>
    <source>
        <strain evidence="10">ATCC 17899 / DSM 180 / NBRC 103801 / NCIMB 10441 / D</strain>
    </source>
</reference>
<dbReference type="GO" id="GO:0015031">
    <property type="term" value="P:protein transport"/>
    <property type="evidence" value="ECO:0007669"/>
    <property type="project" value="UniProtKB-KW"/>
</dbReference>
<evidence type="ECO:0000256" key="6">
    <source>
        <dbReference type="ARBA" id="ARBA00023136"/>
    </source>
</evidence>
<dbReference type="Pfam" id="PF02472">
    <property type="entry name" value="ExbD"/>
    <property type="match status" value="1"/>
</dbReference>
<organism evidence="9 10">
    <name type="scientific">Allochromatium vinosum (strain ATCC 17899 / DSM 180 / NBRC 103801 / NCIMB 10441 / D)</name>
    <name type="common">Chromatium vinosum</name>
    <dbReference type="NCBI Taxonomy" id="572477"/>
    <lineage>
        <taxon>Bacteria</taxon>
        <taxon>Pseudomonadati</taxon>
        <taxon>Pseudomonadota</taxon>
        <taxon>Gammaproteobacteria</taxon>
        <taxon>Chromatiales</taxon>
        <taxon>Chromatiaceae</taxon>
        <taxon>Allochromatium</taxon>
    </lineage>
</organism>
<evidence type="ECO:0000313" key="9">
    <source>
        <dbReference type="EMBL" id="ADC63168.1"/>
    </source>
</evidence>
<evidence type="ECO:0000313" key="10">
    <source>
        <dbReference type="Proteomes" id="UP000001441"/>
    </source>
</evidence>
<comment type="similarity">
    <text evidence="2 7">Belongs to the ExbD/TolR family.</text>
</comment>
<comment type="subcellular location">
    <subcellularLocation>
        <location evidence="1">Cell membrane</location>
        <topology evidence="1">Single-pass membrane protein</topology>
    </subcellularLocation>
    <subcellularLocation>
        <location evidence="7">Cell membrane</location>
        <topology evidence="7">Single-pass type II membrane protein</topology>
    </subcellularLocation>
</comment>
<feature type="transmembrane region" description="Helical" evidence="8">
    <location>
        <begin position="12"/>
        <end position="33"/>
    </location>
</feature>
<dbReference type="PANTHER" id="PTHR30558:SF3">
    <property type="entry name" value="BIOPOLYMER TRANSPORT PROTEIN EXBD-RELATED"/>
    <property type="match status" value="1"/>
</dbReference>
<dbReference type="AlphaFoldDB" id="D3RW05"/>
<sequence>MRLDLPRSRAGRGLGLTPLIDVVFILLLFFLLASHFDRWRTLRLDTAPATAGEQDADRPSVLRLRLHADGTLDIDGVALDPGHLKHTLEDYRARRPDVSVVLEAEAEVRLQPLVGLIDTVTAVGIRELSLR</sequence>
<name>D3RW05_ALLVD</name>
<keyword evidence="4 7" id="KW-0812">Transmembrane</keyword>
<dbReference type="HOGENOM" id="CLU_085305_3_5_6"/>
<dbReference type="STRING" id="572477.Alvin_2250"/>
<evidence type="ECO:0000256" key="8">
    <source>
        <dbReference type="SAM" id="Phobius"/>
    </source>
</evidence>
<evidence type="ECO:0000256" key="4">
    <source>
        <dbReference type="ARBA" id="ARBA00022692"/>
    </source>
</evidence>
<dbReference type="RefSeq" id="WP_012971440.1">
    <property type="nucleotide sequence ID" value="NC_013851.1"/>
</dbReference>
<keyword evidence="10" id="KW-1185">Reference proteome</keyword>
<dbReference type="GO" id="GO:0022857">
    <property type="term" value="F:transmembrane transporter activity"/>
    <property type="evidence" value="ECO:0007669"/>
    <property type="project" value="InterPro"/>
</dbReference>
<proteinExistence type="inferred from homology"/>
<protein>
    <submittedName>
        <fullName evidence="9">Biopolymer transport protein ExbD/TolR</fullName>
    </submittedName>
</protein>
<evidence type="ECO:0000256" key="2">
    <source>
        <dbReference type="ARBA" id="ARBA00005811"/>
    </source>
</evidence>
<evidence type="ECO:0000256" key="7">
    <source>
        <dbReference type="RuleBase" id="RU003879"/>
    </source>
</evidence>
<dbReference type="KEGG" id="alv:Alvin_2250"/>
<dbReference type="eggNOG" id="COG0848">
    <property type="taxonomic scope" value="Bacteria"/>
</dbReference>
<keyword evidence="3" id="KW-1003">Cell membrane</keyword>
<dbReference type="Gene3D" id="3.30.420.270">
    <property type="match status" value="1"/>
</dbReference>
<evidence type="ECO:0000256" key="5">
    <source>
        <dbReference type="ARBA" id="ARBA00022989"/>
    </source>
</evidence>
<keyword evidence="7" id="KW-0813">Transport</keyword>
<dbReference type="InterPro" id="IPR003400">
    <property type="entry name" value="ExbD"/>
</dbReference>
<accession>D3RW05</accession>
<keyword evidence="5 8" id="KW-1133">Transmembrane helix</keyword>
<keyword evidence="7" id="KW-0653">Protein transport</keyword>
<dbReference type="GO" id="GO:0005886">
    <property type="term" value="C:plasma membrane"/>
    <property type="evidence" value="ECO:0007669"/>
    <property type="project" value="UniProtKB-SubCell"/>
</dbReference>
<dbReference type="EMBL" id="CP001896">
    <property type="protein sequence ID" value="ADC63168.1"/>
    <property type="molecule type" value="Genomic_DNA"/>
</dbReference>
<dbReference type="PANTHER" id="PTHR30558">
    <property type="entry name" value="EXBD MEMBRANE COMPONENT OF PMF-DRIVEN MACROMOLECULE IMPORT SYSTEM"/>
    <property type="match status" value="1"/>
</dbReference>
<dbReference type="OrthoDB" id="5456447at2"/>
<evidence type="ECO:0000256" key="1">
    <source>
        <dbReference type="ARBA" id="ARBA00004162"/>
    </source>
</evidence>
<dbReference type="Proteomes" id="UP000001441">
    <property type="component" value="Chromosome"/>
</dbReference>
<gene>
    <name evidence="9" type="ordered locus">Alvin_2250</name>
</gene>
<keyword evidence="6 8" id="KW-0472">Membrane</keyword>
<evidence type="ECO:0000256" key="3">
    <source>
        <dbReference type="ARBA" id="ARBA00022475"/>
    </source>
</evidence>